<name>A0A928ZXZ1_LEPEC</name>
<evidence type="ECO:0000313" key="2">
    <source>
        <dbReference type="Proteomes" id="UP000615026"/>
    </source>
</evidence>
<dbReference type="EMBL" id="JADEXP010000279">
    <property type="protein sequence ID" value="MBE9069480.1"/>
    <property type="molecule type" value="Genomic_DNA"/>
</dbReference>
<accession>A0A928ZXZ1</accession>
<reference evidence="1" key="1">
    <citation type="submission" date="2020-10" db="EMBL/GenBank/DDBJ databases">
        <authorList>
            <person name="Castelo-Branco R."/>
            <person name="Eusebio N."/>
            <person name="Adriana R."/>
            <person name="Vieira A."/>
            <person name="Brugerolle De Fraissinette N."/>
            <person name="Rezende De Castro R."/>
            <person name="Schneider M.P."/>
            <person name="Vasconcelos V."/>
            <person name="Leao P.N."/>
        </authorList>
    </citation>
    <scope>NUCLEOTIDE SEQUENCE</scope>
    <source>
        <strain evidence="1">LEGE 11479</strain>
    </source>
</reference>
<evidence type="ECO:0000313" key="1">
    <source>
        <dbReference type="EMBL" id="MBE9069480.1"/>
    </source>
</evidence>
<organism evidence="1 2">
    <name type="scientific">Leptolyngbya cf. ectocarpi LEGE 11479</name>
    <dbReference type="NCBI Taxonomy" id="1828722"/>
    <lineage>
        <taxon>Bacteria</taxon>
        <taxon>Bacillati</taxon>
        <taxon>Cyanobacteriota</taxon>
        <taxon>Cyanophyceae</taxon>
        <taxon>Leptolyngbyales</taxon>
        <taxon>Leptolyngbyaceae</taxon>
        <taxon>Leptolyngbya group</taxon>
        <taxon>Leptolyngbya</taxon>
    </lineage>
</organism>
<sequence length="111" mass="12651">MGKLSLLVNDAIWSVTMSPLVEQIIQRLDLLPEDALRQILTTINSLLNPTTSDSNRVELKPFDSASSDTSMPNLINREGIWVVKANKQSFTDYNALIFQAREDRIDNFIQW</sequence>
<gene>
    <name evidence="1" type="ORF">IQ260_22800</name>
</gene>
<dbReference type="Proteomes" id="UP000615026">
    <property type="component" value="Unassembled WGS sequence"/>
</dbReference>
<protein>
    <submittedName>
        <fullName evidence="1">Uncharacterized protein</fullName>
    </submittedName>
</protein>
<keyword evidence="2" id="KW-1185">Reference proteome</keyword>
<comment type="caution">
    <text evidence="1">The sequence shown here is derived from an EMBL/GenBank/DDBJ whole genome shotgun (WGS) entry which is preliminary data.</text>
</comment>
<dbReference type="AlphaFoldDB" id="A0A928ZXZ1"/>
<proteinExistence type="predicted"/>